<keyword evidence="3" id="KW-1185">Reference proteome</keyword>
<dbReference type="EMBL" id="QUNO01000006">
    <property type="protein sequence ID" value="REH46854.1"/>
    <property type="molecule type" value="Genomic_DNA"/>
</dbReference>
<evidence type="ECO:0000313" key="2">
    <source>
        <dbReference type="EMBL" id="REH46854.1"/>
    </source>
</evidence>
<evidence type="ECO:0000256" key="1">
    <source>
        <dbReference type="SAM" id="MobiDB-lite"/>
    </source>
</evidence>
<dbReference type="AlphaFoldDB" id="A0A3E0HK61"/>
<sequence length="130" mass="13962">MVTSCANTAVKQFENLTGSTVDQRQDYARTTDARLNLADQDIPAFATLADADKIGFALNVLGPVDMLANAYVGFDTEQARNTIIHGNQELLTVLRPTCGGHARRGRRRGRGRHGGTDPGNRRPGPDGEAA</sequence>
<evidence type="ECO:0000313" key="3">
    <source>
        <dbReference type="Proteomes" id="UP000256269"/>
    </source>
</evidence>
<comment type="caution">
    <text evidence="2">The sequence shown here is derived from an EMBL/GenBank/DDBJ whole genome shotgun (WGS) entry which is preliminary data.</text>
</comment>
<organism evidence="2 3">
    <name type="scientific">Kutzneria buriramensis</name>
    <dbReference type="NCBI Taxonomy" id="1045776"/>
    <lineage>
        <taxon>Bacteria</taxon>
        <taxon>Bacillati</taxon>
        <taxon>Actinomycetota</taxon>
        <taxon>Actinomycetes</taxon>
        <taxon>Pseudonocardiales</taxon>
        <taxon>Pseudonocardiaceae</taxon>
        <taxon>Kutzneria</taxon>
    </lineage>
</organism>
<dbReference type="OrthoDB" id="7671932at2"/>
<dbReference type="Proteomes" id="UP000256269">
    <property type="component" value="Unassembled WGS sequence"/>
</dbReference>
<gene>
    <name evidence="2" type="ORF">BCF44_10618</name>
</gene>
<dbReference type="RefSeq" id="WP_116175549.1">
    <property type="nucleotide sequence ID" value="NZ_CP144375.1"/>
</dbReference>
<feature type="compositionally biased region" description="Basic residues" evidence="1">
    <location>
        <begin position="101"/>
        <end position="113"/>
    </location>
</feature>
<protein>
    <submittedName>
        <fullName evidence="2">Uncharacterized protein</fullName>
    </submittedName>
</protein>
<feature type="region of interest" description="Disordered" evidence="1">
    <location>
        <begin position="96"/>
        <end position="130"/>
    </location>
</feature>
<name>A0A3E0HK61_9PSEU</name>
<proteinExistence type="predicted"/>
<reference evidence="2 3" key="1">
    <citation type="submission" date="2018-08" db="EMBL/GenBank/DDBJ databases">
        <title>Genomic Encyclopedia of Archaeal and Bacterial Type Strains, Phase II (KMG-II): from individual species to whole genera.</title>
        <authorList>
            <person name="Goeker M."/>
        </authorList>
    </citation>
    <scope>NUCLEOTIDE SEQUENCE [LARGE SCALE GENOMIC DNA]</scope>
    <source>
        <strain evidence="2 3">DSM 45791</strain>
    </source>
</reference>
<accession>A0A3E0HK61</accession>
<feature type="compositionally biased region" description="Basic and acidic residues" evidence="1">
    <location>
        <begin position="119"/>
        <end position="130"/>
    </location>
</feature>